<evidence type="ECO:0000259" key="2">
    <source>
        <dbReference type="Pfam" id="PF04324"/>
    </source>
</evidence>
<proteinExistence type="predicted"/>
<accession>A0A081C802</accession>
<dbReference type="InterPro" id="IPR007419">
    <property type="entry name" value="BFD-like_2Fe2S-bd_dom"/>
</dbReference>
<evidence type="ECO:0000313" key="4">
    <source>
        <dbReference type="Proteomes" id="UP000030661"/>
    </source>
</evidence>
<feature type="domain" description="BFD-like [2Fe-2S]-binding" evidence="2">
    <location>
        <begin position="5"/>
        <end position="56"/>
    </location>
</feature>
<dbReference type="eggNOG" id="COG1251">
    <property type="taxonomic scope" value="Bacteria"/>
</dbReference>
<dbReference type="AlphaFoldDB" id="A0A081C802"/>
<dbReference type="STRING" id="1499967.U27_00605"/>
<evidence type="ECO:0000256" key="1">
    <source>
        <dbReference type="ARBA" id="ARBA00023002"/>
    </source>
</evidence>
<reference evidence="3" key="1">
    <citation type="journal article" date="2015" name="PeerJ">
        <title>First genomic representation of candidate bacterial phylum KSB3 points to enhanced environmental sensing as a trigger of wastewater bulking.</title>
        <authorList>
            <person name="Sekiguchi Y."/>
            <person name="Ohashi A."/>
            <person name="Parks D.H."/>
            <person name="Yamauchi T."/>
            <person name="Tyson G.W."/>
            <person name="Hugenholtz P."/>
        </authorList>
    </citation>
    <scope>NUCLEOTIDE SEQUENCE [LARGE SCALE GENOMIC DNA]</scope>
</reference>
<sequence length="102" mass="11559">MSDVYICRCEEVTEEEIERALQNGATTADEVKRFTRAGMGLCQGRTCRKSVERIIAKHTGKAVKDITPSNYRYPVRTVKMSAFEEETDHSEKGEELCTHGED</sequence>
<organism evidence="3">
    <name type="scientific">Vecturithrix granuli</name>
    <dbReference type="NCBI Taxonomy" id="1499967"/>
    <lineage>
        <taxon>Bacteria</taxon>
        <taxon>Candidatus Moduliflexota</taxon>
        <taxon>Candidatus Vecturitrichia</taxon>
        <taxon>Candidatus Vecturitrichales</taxon>
        <taxon>Candidatus Vecturitrichaceae</taxon>
        <taxon>Candidatus Vecturithrix</taxon>
    </lineage>
</organism>
<evidence type="ECO:0000313" key="3">
    <source>
        <dbReference type="EMBL" id="GAK60707.1"/>
    </source>
</evidence>
<dbReference type="PANTHER" id="PTHR42949:SF3">
    <property type="entry name" value="ANAEROBIC GLYCEROL-3-PHOSPHATE DEHYDROGENASE SUBUNIT B"/>
    <property type="match status" value="1"/>
</dbReference>
<dbReference type="HOGENOM" id="CLU_172457_1_0_0"/>
<dbReference type="Proteomes" id="UP000030661">
    <property type="component" value="Unassembled WGS sequence"/>
</dbReference>
<dbReference type="GO" id="GO:0016491">
    <property type="term" value="F:oxidoreductase activity"/>
    <property type="evidence" value="ECO:0007669"/>
    <property type="project" value="UniProtKB-KW"/>
</dbReference>
<dbReference type="Pfam" id="PF04324">
    <property type="entry name" value="Fer2_BFD"/>
    <property type="match status" value="1"/>
</dbReference>
<dbReference type="InterPro" id="IPR051691">
    <property type="entry name" value="Metab_Enz_Cyan_OpOx_G3PDH"/>
</dbReference>
<gene>
    <name evidence="3" type="ORF">U27_00605</name>
</gene>
<dbReference type="InterPro" id="IPR041854">
    <property type="entry name" value="BFD-like_2Fe2S-bd_dom_sf"/>
</dbReference>
<dbReference type="EMBL" id="DF820474">
    <property type="protein sequence ID" value="GAK60707.1"/>
    <property type="molecule type" value="Genomic_DNA"/>
</dbReference>
<keyword evidence="4" id="KW-1185">Reference proteome</keyword>
<name>A0A081C802_VECG1</name>
<dbReference type="Gene3D" id="1.10.10.1100">
    <property type="entry name" value="BFD-like [2Fe-2S]-binding domain"/>
    <property type="match status" value="1"/>
</dbReference>
<dbReference type="PANTHER" id="PTHR42949">
    <property type="entry name" value="ANAEROBIC GLYCEROL-3-PHOSPHATE DEHYDROGENASE SUBUNIT B"/>
    <property type="match status" value="1"/>
</dbReference>
<keyword evidence="1" id="KW-0560">Oxidoreductase</keyword>
<protein>
    <recommendedName>
        <fullName evidence="2">BFD-like [2Fe-2S]-binding domain-containing protein</fullName>
    </recommendedName>
</protein>